<accession>A0A392REA5</accession>
<evidence type="ECO:0000313" key="1">
    <source>
        <dbReference type="EMBL" id="MCI34110.1"/>
    </source>
</evidence>
<proteinExistence type="predicted"/>
<protein>
    <submittedName>
        <fullName evidence="1">Uncharacterized protein</fullName>
    </submittedName>
</protein>
<dbReference type="Proteomes" id="UP000265520">
    <property type="component" value="Unassembled WGS sequence"/>
</dbReference>
<comment type="caution">
    <text evidence="1">The sequence shown here is derived from an EMBL/GenBank/DDBJ whole genome shotgun (WGS) entry which is preliminary data.</text>
</comment>
<name>A0A392REA5_9FABA</name>
<evidence type="ECO:0000313" key="2">
    <source>
        <dbReference type="Proteomes" id="UP000265520"/>
    </source>
</evidence>
<dbReference type="AlphaFoldDB" id="A0A392REA5"/>
<organism evidence="1 2">
    <name type="scientific">Trifolium medium</name>
    <dbReference type="NCBI Taxonomy" id="97028"/>
    <lineage>
        <taxon>Eukaryota</taxon>
        <taxon>Viridiplantae</taxon>
        <taxon>Streptophyta</taxon>
        <taxon>Embryophyta</taxon>
        <taxon>Tracheophyta</taxon>
        <taxon>Spermatophyta</taxon>
        <taxon>Magnoliopsida</taxon>
        <taxon>eudicotyledons</taxon>
        <taxon>Gunneridae</taxon>
        <taxon>Pentapetalae</taxon>
        <taxon>rosids</taxon>
        <taxon>fabids</taxon>
        <taxon>Fabales</taxon>
        <taxon>Fabaceae</taxon>
        <taxon>Papilionoideae</taxon>
        <taxon>50 kb inversion clade</taxon>
        <taxon>NPAAA clade</taxon>
        <taxon>Hologalegina</taxon>
        <taxon>IRL clade</taxon>
        <taxon>Trifolieae</taxon>
        <taxon>Trifolium</taxon>
    </lineage>
</organism>
<feature type="non-terminal residue" evidence="1">
    <location>
        <position position="1"/>
    </location>
</feature>
<dbReference type="EMBL" id="LXQA010210621">
    <property type="protein sequence ID" value="MCI34110.1"/>
    <property type="molecule type" value="Genomic_DNA"/>
</dbReference>
<reference evidence="1 2" key="1">
    <citation type="journal article" date="2018" name="Front. Plant Sci.">
        <title>Red Clover (Trifolium pratense) and Zigzag Clover (T. medium) - A Picture of Genomic Similarities and Differences.</title>
        <authorList>
            <person name="Dluhosova J."/>
            <person name="Istvanek J."/>
            <person name="Nedelnik J."/>
            <person name="Repkova J."/>
        </authorList>
    </citation>
    <scope>NUCLEOTIDE SEQUENCE [LARGE SCALE GENOMIC DNA]</scope>
    <source>
        <strain evidence="2">cv. 10/8</strain>
        <tissue evidence="1">Leaf</tissue>
    </source>
</reference>
<sequence>ISLCGSFEGLFVMDSEGRSVFGGVVEFVASVGGFSVMG</sequence>
<keyword evidence="2" id="KW-1185">Reference proteome</keyword>